<accession>A0A2T1N878</accession>
<name>A0A2T1N878_9FLAO</name>
<proteinExistence type="predicted"/>
<reference evidence="2 3" key="1">
    <citation type="submission" date="2018-03" db="EMBL/GenBank/DDBJ databases">
        <title>Mesoflavibacter sp. HG37 and Mesoflavibacter sp. HG96 sp.nov., two marine bacteria isolated from seawater of Western Pacific Ocean.</title>
        <authorList>
            <person name="Cheng H."/>
            <person name="Wu Y.-H."/>
            <person name="Guo L.-L."/>
            <person name="Xu X.-W."/>
        </authorList>
    </citation>
    <scope>NUCLEOTIDE SEQUENCE [LARGE SCALE GENOMIC DNA]</scope>
    <source>
        <strain evidence="2 3">KCTC 32269</strain>
    </source>
</reference>
<dbReference type="EMBL" id="PXOQ01000009">
    <property type="protein sequence ID" value="PSG88071.1"/>
    <property type="molecule type" value="Genomic_DNA"/>
</dbReference>
<evidence type="ECO:0000256" key="1">
    <source>
        <dbReference type="SAM" id="Coils"/>
    </source>
</evidence>
<evidence type="ECO:0000313" key="3">
    <source>
        <dbReference type="Proteomes" id="UP000238426"/>
    </source>
</evidence>
<protein>
    <submittedName>
        <fullName evidence="2">Chromosome partitioning protein ParA</fullName>
    </submittedName>
</protein>
<evidence type="ECO:0000313" key="2">
    <source>
        <dbReference type="EMBL" id="PSG88071.1"/>
    </source>
</evidence>
<dbReference type="OrthoDB" id="1115172at2"/>
<feature type="coiled-coil region" evidence="1">
    <location>
        <begin position="45"/>
        <end position="124"/>
    </location>
</feature>
<keyword evidence="3" id="KW-1185">Reference proteome</keyword>
<dbReference type="AlphaFoldDB" id="A0A2T1N878"/>
<dbReference type="RefSeq" id="WP_106463209.1">
    <property type="nucleotide sequence ID" value="NZ_PXOQ01000009.1"/>
</dbReference>
<comment type="caution">
    <text evidence="2">The sequence shown here is derived from an EMBL/GenBank/DDBJ whole genome shotgun (WGS) entry which is preliminary data.</text>
</comment>
<organism evidence="2 3">
    <name type="scientific">Aurantibacter aestuarii</name>
    <dbReference type="NCBI Taxonomy" id="1266046"/>
    <lineage>
        <taxon>Bacteria</taxon>
        <taxon>Pseudomonadati</taxon>
        <taxon>Bacteroidota</taxon>
        <taxon>Flavobacteriia</taxon>
        <taxon>Flavobacteriales</taxon>
        <taxon>Flavobacteriaceae</taxon>
        <taxon>Aurantibacter</taxon>
    </lineage>
</organism>
<keyword evidence="1" id="KW-0175">Coiled coil</keyword>
<gene>
    <name evidence="2" type="ORF">C7H52_07135</name>
</gene>
<sequence length="294" mass="32484">MSENASRGLKVALGIAVALIIAVGAYAFTLHKDSKEMEMSLTEQREQLINDLNGSKQDLEVAINEKGALTGELQAEKVKVEGLIAELEKAELTVKNLNGYVNKYNSLKRQMNELMKENDKLKVENKYLATSLDSTNMELKNNKMFSDSLSMQNTALANVVESAAVLNTAKLKAEGVIVRSSGKIIETDNASRVDKLKVCFTVTKNSLVAPGDKAFFVQILDPKNNVLGANEAVIFEDQTVYYSTISTFNYEAKDLDVCEYIAKSNSKQDFAEGTYKVNVFDRNRIVSSTSFTLD</sequence>
<dbReference type="Proteomes" id="UP000238426">
    <property type="component" value="Unassembled WGS sequence"/>
</dbReference>